<sequence length="60" mass="6826">ADQLRRCDLHGAVSQLPDDADRMSAAQQKCTPCNHSKWTRGNRSCRKEAWQKHSPKSGYL</sequence>
<reference evidence="2" key="1">
    <citation type="journal article" date="2014" name="Nat. Genet.">
        <title>Genome and transcriptome of the porcine whipworm Trichuris suis.</title>
        <authorList>
            <person name="Jex A.R."/>
            <person name="Nejsum P."/>
            <person name="Schwarz E.M."/>
            <person name="Hu L."/>
            <person name="Young N.D."/>
            <person name="Hall R.S."/>
            <person name="Korhonen P.K."/>
            <person name="Liao S."/>
            <person name="Thamsborg S."/>
            <person name="Xia J."/>
            <person name="Xu P."/>
            <person name="Wang S."/>
            <person name="Scheerlinck J.P."/>
            <person name="Hofmann A."/>
            <person name="Sternberg P.W."/>
            <person name="Wang J."/>
            <person name="Gasser R.B."/>
        </authorList>
    </citation>
    <scope>NUCLEOTIDE SEQUENCE [LARGE SCALE GENOMIC DNA]</scope>
    <source>
        <strain evidence="2">DCEP-RM93F</strain>
    </source>
</reference>
<name>A0A085N3M5_9BILA</name>
<feature type="region of interest" description="Disordered" evidence="1">
    <location>
        <begin position="32"/>
        <end position="60"/>
    </location>
</feature>
<dbReference type="EMBL" id="KL367562">
    <property type="protein sequence ID" value="KFD64071.1"/>
    <property type="molecule type" value="Genomic_DNA"/>
</dbReference>
<feature type="non-terminal residue" evidence="2">
    <location>
        <position position="60"/>
    </location>
</feature>
<accession>A0A085N3M5</accession>
<gene>
    <name evidence="2" type="ORF">M514_23781</name>
</gene>
<dbReference type="Proteomes" id="UP000030758">
    <property type="component" value="Unassembled WGS sequence"/>
</dbReference>
<dbReference type="AlphaFoldDB" id="A0A085N3M5"/>
<protein>
    <submittedName>
        <fullName evidence="2">Uncharacterized protein</fullName>
    </submittedName>
</protein>
<evidence type="ECO:0000313" key="2">
    <source>
        <dbReference type="EMBL" id="KFD64071.1"/>
    </source>
</evidence>
<evidence type="ECO:0000256" key="1">
    <source>
        <dbReference type="SAM" id="MobiDB-lite"/>
    </source>
</evidence>
<proteinExistence type="predicted"/>
<organism evidence="2">
    <name type="scientific">Trichuris suis</name>
    <name type="common">pig whipworm</name>
    <dbReference type="NCBI Taxonomy" id="68888"/>
    <lineage>
        <taxon>Eukaryota</taxon>
        <taxon>Metazoa</taxon>
        <taxon>Ecdysozoa</taxon>
        <taxon>Nematoda</taxon>
        <taxon>Enoplea</taxon>
        <taxon>Dorylaimia</taxon>
        <taxon>Trichinellida</taxon>
        <taxon>Trichuridae</taxon>
        <taxon>Trichuris</taxon>
    </lineage>
</organism>
<feature type="non-terminal residue" evidence="2">
    <location>
        <position position="1"/>
    </location>
</feature>